<dbReference type="Proteomes" id="UP000052943">
    <property type="component" value="Unassembled WGS sequence"/>
</dbReference>
<gene>
    <name evidence="2" type="ORF">AM587_10002342</name>
</gene>
<proteinExistence type="predicted"/>
<feature type="compositionally biased region" description="Polar residues" evidence="1">
    <location>
        <begin position="472"/>
        <end position="487"/>
    </location>
</feature>
<dbReference type="AlphaFoldDB" id="A0A0W8CBW5"/>
<evidence type="ECO:0000313" key="3">
    <source>
        <dbReference type="Proteomes" id="UP000052943"/>
    </source>
</evidence>
<sequence length="557" mass="63287">MLTRAAARRAAEATHAIHVGGHENELMEIEECDLPSHIVEFGVQRRRQVRMEEEVGDNHRMRQVVVEEELVNLEKGAYQENMNRHAIMETQNLVVEQERRIEQRMHQLVDHNNQQVVHATEASEKRIQHLLQAQLHRSQQEIAGESSTLRQTLQVALEKAESESQERYTHLSRACESQIKALTEHVHLQGEAAALANSSIMTELKNRFEQQAEAKTQASVASLTAHTDTRLKETLNDARYYTKQQVSNIEVRLQQKLDAASSTMRSETTKQVADIAHQLQLQLQTTQKRIETNARGIEARIQSKLDQQQSDGQLQTDSKLRQVEHRWHDNIETIVGSHAEIYCTMMEERLQKKLVEAHAQELDKTEGALAGMTEKIEIVAAATTELLTRHDIFENKIQHSLTQAKSEVHEYLASVIPNLGKPTSALNQGDTMAFLQPGNVATGSENQAHIQLNDKMYSTTPGLSEKRVPQPKKNQVSYDDPQCEQQPYTPVESIPLRQSGYQPNLFKDQEQQTSEDATASRLNLVEARVSAQRDVELRTRARVASLRRKAKLRLHCA</sequence>
<accession>A0A0W8CBW5</accession>
<name>A0A0W8CBW5_PHYNI</name>
<protein>
    <submittedName>
        <fullName evidence="2">Uncharacterized protein</fullName>
    </submittedName>
</protein>
<evidence type="ECO:0000313" key="2">
    <source>
        <dbReference type="EMBL" id="KUF81537.1"/>
    </source>
</evidence>
<organism evidence="2 3">
    <name type="scientific">Phytophthora nicotianae</name>
    <name type="common">Potato buckeye rot agent</name>
    <name type="synonym">Phytophthora parasitica</name>
    <dbReference type="NCBI Taxonomy" id="4792"/>
    <lineage>
        <taxon>Eukaryota</taxon>
        <taxon>Sar</taxon>
        <taxon>Stramenopiles</taxon>
        <taxon>Oomycota</taxon>
        <taxon>Peronosporomycetes</taxon>
        <taxon>Peronosporales</taxon>
        <taxon>Peronosporaceae</taxon>
        <taxon>Phytophthora</taxon>
    </lineage>
</organism>
<feature type="region of interest" description="Disordered" evidence="1">
    <location>
        <begin position="459"/>
        <end position="487"/>
    </location>
</feature>
<dbReference type="EMBL" id="LNFO01004121">
    <property type="protein sequence ID" value="KUF81537.1"/>
    <property type="molecule type" value="Genomic_DNA"/>
</dbReference>
<evidence type="ECO:0000256" key="1">
    <source>
        <dbReference type="SAM" id="MobiDB-lite"/>
    </source>
</evidence>
<comment type="caution">
    <text evidence="2">The sequence shown here is derived from an EMBL/GenBank/DDBJ whole genome shotgun (WGS) entry which is preliminary data.</text>
</comment>
<reference evidence="2 3" key="1">
    <citation type="submission" date="2015-11" db="EMBL/GenBank/DDBJ databases">
        <title>Genomes and virulence difference between two physiological races of Phytophthora nicotianae.</title>
        <authorList>
            <person name="Liu H."/>
            <person name="Ma X."/>
            <person name="Yu H."/>
            <person name="Fang D."/>
            <person name="Li Y."/>
            <person name="Wang X."/>
            <person name="Wang W."/>
            <person name="Dong Y."/>
            <person name="Xiao B."/>
        </authorList>
    </citation>
    <scope>NUCLEOTIDE SEQUENCE [LARGE SCALE GENOMIC DNA]</scope>
    <source>
        <strain evidence="3">race 0</strain>
    </source>
</reference>